<reference evidence="2" key="1">
    <citation type="submission" date="2020-05" db="UniProtKB">
        <authorList>
            <consortium name="EnsemblMetazoa"/>
        </authorList>
    </citation>
    <scope>IDENTIFICATION</scope>
    <source>
        <strain evidence="2">Aabys</strain>
    </source>
</reference>
<accession>A0A1I8NJH5</accession>
<sequence length="103" mass="11826">MYHWSSVVVLGKYIETYVVYIKTPKNQHETLKGFSNCFYFCYHLGIVVRSSDSITKEKPETESVCETESVSETETETKAKTKTKTGTGTETQRQCSESHTYTY</sequence>
<organism evidence="2">
    <name type="scientific">Musca domestica</name>
    <name type="common">House fly</name>
    <dbReference type="NCBI Taxonomy" id="7370"/>
    <lineage>
        <taxon>Eukaryota</taxon>
        <taxon>Metazoa</taxon>
        <taxon>Ecdysozoa</taxon>
        <taxon>Arthropoda</taxon>
        <taxon>Hexapoda</taxon>
        <taxon>Insecta</taxon>
        <taxon>Pterygota</taxon>
        <taxon>Neoptera</taxon>
        <taxon>Endopterygota</taxon>
        <taxon>Diptera</taxon>
        <taxon>Brachycera</taxon>
        <taxon>Muscomorpha</taxon>
        <taxon>Muscoidea</taxon>
        <taxon>Muscidae</taxon>
        <taxon>Musca</taxon>
    </lineage>
</organism>
<evidence type="ECO:0000313" key="2">
    <source>
        <dbReference type="EnsemblMetazoa" id="MDOA016175-PA"/>
    </source>
</evidence>
<feature type="compositionally biased region" description="Acidic residues" evidence="1">
    <location>
        <begin position="63"/>
        <end position="74"/>
    </location>
</feature>
<dbReference type="AlphaFoldDB" id="A0A1I8NJH5"/>
<evidence type="ECO:0000256" key="1">
    <source>
        <dbReference type="SAM" id="MobiDB-lite"/>
    </source>
</evidence>
<feature type="region of interest" description="Disordered" evidence="1">
    <location>
        <begin position="57"/>
        <end position="103"/>
    </location>
</feature>
<name>A0A1I8NJH5_MUSDO</name>
<dbReference type="EnsemblMetazoa" id="MDOA016175-RA">
    <property type="protein sequence ID" value="MDOA016175-PA"/>
    <property type="gene ID" value="MDOA016175"/>
</dbReference>
<protein>
    <submittedName>
        <fullName evidence="2">Uncharacterized protein</fullName>
    </submittedName>
</protein>
<proteinExistence type="predicted"/>
<feature type="compositionally biased region" description="Polar residues" evidence="1">
    <location>
        <begin position="92"/>
        <end position="103"/>
    </location>
</feature>
<dbReference type="VEuPathDB" id="VectorBase:MDOA016175"/>